<dbReference type="OrthoDB" id="62952at2759"/>
<accession>A0A9P8UII1</accession>
<dbReference type="GeneID" id="70124970"/>
<dbReference type="Proteomes" id="UP000758603">
    <property type="component" value="Unassembled WGS sequence"/>
</dbReference>
<organism evidence="1 2">
    <name type="scientific">Truncatella angustata</name>
    <dbReference type="NCBI Taxonomy" id="152316"/>
    <lineage>
        <taxon>Eukaryota</taxon>
        <taxon>Fungi</taxon>
        <taxon>Dikarya</taxon>
        <taxon>Ascomycota</taxon>
        <taxon>Pezizomycotina</taxon>
        <taxon>Sordariomycetes</taxon>
        <taxon>Xylariomycetidae</taxon>
        <taxon>Amphisphaeriales</taxon>
        <taxon>Sporocadaceae</taxon>
        <taxon>Truncatella</taxon>
    </lineage>
</organism>
<protein>
    <recommendedName>
        <fullName evidence="3">F-box domain-containing protein</fullName>
    </recommendedName>
</protein>
<sequence>MTNFLSLPRELRDQIYGLCLLREEPFDPWMGYDLRQELTIGLFRVSKTVHHETSSLFYTLNHFDFSTATPGEIALFITAIGTHSNYIRHIHINFPQFLHLEPGNVTLEDSHIGILANIQSGCTNLSTVTTSLWSSNAMELKLDALDYPKIVNEALKLADSHFRGIPSLQEIIVELYEDGPNDHIRRQMKSYGWTIRTTENVEEEEWDRNWSDAGFDDDYDDDYYHDSGDDYDPYEFDNDSDFWRRAGD</sequence>
<gene>
    <name evidence="1" type="ORF">BKA67DRAFT_301437</name>
</gene>
<evidence type="ECO:0000313" key="1">
    <source>
        <dbReference type="EMBL" id="KAH6652794.1"/>
    </source>
</evidence>
<reference evidence="1" key="1">
    <citation type="journal article" date="2021" name="Nat. Commun.">
        <title>Genetic determinants of endophytism in the Arabidopsis root mycobiome.</title>
        <authorList>
            <person name="Mesny F."/>
            <person name="Miyauchi S."/>
            <person name="Thiergart T."/>
            <person name="Pickel B."/>
            <person name="Atanasova L."/>
            <person name="Karlsson M."/>
            <person name="Huettel B."/>
            <person name="Barry K.W."/>
            <person name="Haridas S."/>
            <person name="Chen C."/>
            <person name="Bauer D."/>
            <person name="Andreopoulos W."/>
            <person name="Pangilinan J."/>
            <person name="LaButti K."/>
            <person name="Riley R."/>
            <person name="Lipzen A."/>
            <person name="Clum A."/>
            <person name="Drula E."/>
            <person name="Henrissat B."/>
            <person name="Kohler A."/>
            <person name="Grigoriev I.V."/>
            <person name="Martin F.M."/>
            <person name="Hacquard S."/>
        </authorList>
    </citation>
    <scope>NUCLEOTIDE SEQUENCE</scope>
    <source>
        <strain evidence="1">MPI-SDFR-AT-0073</strain>
    </source>
</reference>
<name>A0A9P8UII1_9PEZI</name>
<evidence type="ECO:0000313" key="2">
    <source>
        <dbReference type="Proteomes" id="UP000758603"/>
    </source>
</evidence>
<dbReference type="PANTHER" id="PTHR42085">
    <property type="entry name" value="F-BOX DOMAIN-CONTAINING PROTEIN"/>
    <property type="match status" value="1"/>
</dbReference>
<dbReference type="EMBL" id="JAGPXC010000005">
    <property type="protein sequence ID" value="KAH6652794.1"/>
    <property type="molecule type" value="Genomic_DNA"/>
</dbReference>
<comment type="caution">
    <text evidence="1">The sequence shown here is derived from an EMBL/GenBank/DDBJ whole genome shotgun (WGS) entry which is preliminary data.</text>
</comment>
<dbReference type="RefSeq" id="XP_045957071.1">
    <property type="nucleotide sequence ID" value="XM_046096077.1"/>
</dbReference>
<dbReference type="PANTHER" id="PTHR42085:SF2">
    <property type="entry name" value="F-BOX DOMAIN-CONTAINING PROTEIN"/>
    <property type="match status" value="1"/>
</dbReference>
<dbReference type="InterPro" id="IPR038883">
    <property type="entry name" value="AN11006-like"/>
</dbReference>
<evidence type="ECO:0008006" key="3">
    <source>
        <dbReference type="Google" id="ProtNLM"/>
    </source>
</evidence>
<proteinExistence type="predicted"/>
<dbReference type="AlphaFoldDB" id="A0A9P8UII1"/>
<keyword evidence="2" id="KW-1185">Reference proteome</keyword>